<dbReference type="Pfam" id="PF00593">
    <property type="entry name" value="TonB_dep_Rec_b-barrel"/>
    <property type="match status" value="1"/>
</dbReference>
<evidence type="ECO:0000256" key="9">
    <source>
        <dbReference type="ARBA" id="ARBA00023136"/>
    </source>
</evidence>
<keyword evidence="10 11" id="KW-0998">Cell outer membrane</keyword>
<sequence>MTVSAFTGDALAKANITDAKDLGMVTPGLTITSGNGVVTPFARGIGNDVAVFGNEASTAVYVDGVYYARLPEAAFQLSDVERIEVLKGPQGTLFGRNASGGLINIITLDPGNELGGKITAGYGNYDAKKLQGFIGGPIAPGVRASLSGYFIDHDGWGKYVTTGDDTNYLNEKFVRGKIVADVSERTEIKISGEYLYFRSDIGQASNAYRGTTQGYQVTASGASPKYISGPLAGMPTGLADPDGPVITPARFYDSNNSFPTLRINKSYAFSFRLKQDLGFAEFLAISAYRKESEGAVIIDPDNTPLRGTDVDLHPRAKTFTQELQLTSRSGSPIEWIIGAYYLYTKTGYYPSAFNGLTINAQVADSFGLANPVPGARFQMFGSQTVNSYAAFGQATYKVADHTNITLGGRYTIDKLVAVGRTEIYSGYQSPAYTLLASIPALDANGDNPHARFSKFTYKASLDHHFSNDVMAFASISRGYKAGVFNTQPVSITPAKPEIVDAYEIGLKTEFFDRKVRLNLAAFWNDVKNPQTYRFDNTAVIFGNAQKARTKGVELEATVRAARGLTLTGGATYLDARYRKFTNAVFVLPAGTVVVDPIGNPAGVFVPGNGLGVTGDASGNRMSRSPKFTGNIGFNYDLELGGGTVGLSGNYAYNSGYYWFPDNRLRQRRYGVLNSAVSFTPAGERIVVAVWGKNLANKKYYSLAAENNGASGDASAPAPPRT</sequence>
<feature type="domain" description="TonB-dependent receptor plug" evidence="14">
    <location>
        <begin position="2"/>
        <end position="101"/>
    </location>
</feature>
<organism evidence="15 16">
    <name type="scientific">Sphingobium cloacae</name>
    <dbReference type="NCBI Taxonomy" id="120107"/>
    <lineage>
        <taxon>Bacteria</taxon>
        <taxon>Pseudomonadati</taxon>
        <taxon>Pseudomonadota</taxon>
        <taxon>Alphaproteobacteria</taxon>
        <taxon>Sphingomonadales</taxon>
        <taxon>Sphingomonadaceae</taxon>
        <taxon>Sphingobium</taxon>
    </lineage>
</organism>
<dbReference type="GO" id="GO:0006826">
    <property type="term" value="P:iron ion transport"/>
    <property type="evidence" value="ECO:0007669"/>
    <property type="project" value="UniProtKB-KW"/>
</dbReference>
<evidence type="ECO:0000256" key="3">
    <source>
        <dbReference type="ARBA" id="ARBA00022452"/>
    </source>
</evidence>
<name>A0A1E1EXR3_9SPHN</name>
<protein>
    <recommendedName>
        <fullName evidence="17">TonB-dependent receptor</fullName>
    </recommendedName>
</protein>
<dbReference type="Proteomes" id="UP000218272">
    <property type="component" value="Chromosome SCLO_1"/>
</dbReference>
<keyword evidence="4" id="KW-0410">Iron transport</keyword>
<keyword evidence="9 11" id="KW-0472">Membrane</keyword>
<evidence type="ECO:0000259" key="13">
    <source>
        <dbReference type="Pfam" id="PF00593"/>
    </source>
</evidence>
<comment type="similarity">
    <text evidence="11 12">Belongs to the TonB-dependent receptor family.</text>
</comment>
<evidence type="ECO:0000313" key="16">
    <source>
        <dbReference type="Proteomes" id="UP000218272"/>
    </source>
</evidence>
<dbReference type="Pfam" id="PF07715">
    <property type="entry name" value="Plug"/>
    <property type="match status" value="1"/>
</dbReference>
<feature type="domain" description="TonB-dependent receptor-like beta-barrel" evidence="13">
    <location>
        <begin position="225"/>
        <end position="694"/>
    </location>
</feature>
<keyword evidence="16" id="KW-1185">Reference proteome</keyword>
<dbReference type="GO" id="GO:0009279">
    <property type="term" value="C:cell outer membrane"/>
    <property type="evidence" value="ECO:0007669"/>
    <property type="project" value="UniProtKB-SubCell"/>
</dbReference>
<dbReference type="CDD" id="cd01347">
    <property type="entry name" value="ligand_gated_channel"/>
    <property type="match status" value="1"/>
</dbReference>
<dbReference type="SUPFAM" id="SSF56935">
    <property type="entry name" value="Porins"/>
    <property type="match status" value="1"/>
</dbReference>
<keyword evidence="6" id="KW-0408">Iron</keyword>
<evidence type="ECO:0000256" key="10">
    <source>
        <dbReference type="ARBA" id="ARBA00023237"/>
    </source>
</evidence>
<accession>A0A1E1EXR3</accession>
<keyword evidence="5 11" id="KW-0812">Transmembrane</keyword>
<evidence type="ECO:0000256" key="1">
    <source>
        <dbReference type="ARBA" id="ARBA00004571"/>
    </source>
</evidence>
<dbReference type="Gene3D" id="2.40.170.20">
    <property type="entry name" value="TonB-dependent receptor, beta-barrel domain"/>
    <property type="match status" value="1"/>
</dbReference>
<dbReference type="InterPro" id="IPR000531">
    <property type="entry name" value="Beta-barrel_TonB"/>
</dbReference>
<evidence type="ECO:0000256" key="5">
    <source>
        <dbReference type="ARBA" id="ARBA00022692"/>
    </source>
</evidence>
<dbReference type="KEGG" id="sclo:SCLO_1000160"/>
<evidence type="ECO:0000256" key="7">
    <source>
        <dbReference type="ARBA" id="ARBA00023065"/>
    </source>
</evidence>
<gene>
    <name evidence="15" type="ORF">SCLO_1000160</name>
</gene>
<keyword evidence="8 12" id="KW-0798">TonB box</keyword>
<dbReference type="AlphaFoldDB" id="A0A1E1EXR3"/>
<evidence type="ECO:0000256" key="2">
    <source>
        <dbReference type="ARBA" id="ARBA00022448"/>
    </source>
</evidence>
<keyword evidence="2 11" id="KW-0813">Transport</keyword>
<keyword evidence="3 11" id="KW-1134">Transmembrane beta strand</keyword>
<proteinExistence type="inferred from homology"/>
<comment type="subcellular location">
    <subcellularLocation>
        <location evidence="1 11">Cell outer membrane</location>
        <topology evidence="1 11">Multi-pass membrane protein</topology>
    </subcellularLocation>
</comment>
<dbReference type="PANTHER" id="PTHR32552:SF81">
    <property type="entry name" value="TONB-DEPENDENT OUTER MEMBRANE RECEPTOR"/>
    <property type="match status" value="1"/>
</dbReference>
<evidence type="ECO:0000259" key="14">
    <source>
        <dbReference type="Pfam" id="PF07715"/>
    </source>
</evidence>
<dbReference type="PROSITE" id="PS52016">
    <property type="entry name" value="TONB_DEPENDENT_REC_3"/>
    <property type="match status" value="1"/>
</dbReference>
<evidence type="ECO:0008006" key="17">
    <source>
        <dbReference type="Google" id="ProtNLM"/>
    </source>
</evidence>
<dbReference type="EMBL" id="AP017655">
    <property type="protein sequence ID" value="BAV63056.1"/>
    <property type="molecule type" value="Genomic_DNA"/>
</dbReference>
<dbReference type="InterPro" id="IPR039426">
    <property type="entry name" value="TonB-dep_rcpt-like"/>
</dbReference>
<reference evidence="15 16" key="1">
    <citation type="submission" date="2016-10" db="EMBL/GenBank/DDBJ databases">
        <title>Complete Genome Sequence of the Nonylphenol-Degrading Bacterium Sphingobium cloacae JCM 10874T.</title>
        <authorList>
            <person name="Ootsuka M."/>
            <person name="Nishizawa T."/>
            <person name="Ohta H."/>
        </authorList>
    </citation>
    <scope>NUCLEOTIDE SEQUENCE [LARGE SCALE GENOMIC DNA]</scope>
    <source>
        <strain evidence="15 16">JCM 10874</strain>
    </source>
</reference>
<dbReference type="InterPro" id="IPR012910">
    <property type="entry name" value="Plug_dom"/>
</dbReference>
<evidence type="ECO:0000256" key="11">
    <source>
        <dbReference type="PROSITE-ProRule" id="PRU01360"/>
    </source>
</evidence>
<evidence type="ECO:0000313" key="15">
    <source>
        <dbReference type="EMBL" id="BAV63056.1"/>
    </source>
</evidence>
<keyword evidence="7" id="KW-0406">Ion transport</keyword>
<evidence type="ECO:0000256" key="6">
    <source>
        <dbReference type="ARBA" id="ARBA00023004"/>
    </source>
</evidence>
<evidence type="ECO:0000256" key="4">
    <source>
        <dbReference type="ARBA" id="ARBA00022496"/>
    </source>
</evidence>
<evidence type="ECO:0000256" key="12">
    <source>
        <dbReference type="RuleBase" id="RU003357"/>
    </source>
</evidence>
<dbReference type="PANTHER" id="PTHR32552">
    <property type="entry name" value="FERRICHROME IRON RECEPTOR-RELATED"/>
    <property type="match status" value="1"/>
</dbReference>
<dbReference type="InterPro" id="IPR036942">
    <property type="entry name" value="Beta-barrel_TonB_sf"/>
</dbReference>
<evidence type="ECO:0000256" key="8">
    <source>
        <dbReference type="ARBA" id="ARBA00023077"/>
    </source>
</evidence>